<evidence type="ECO:0000256" key="1">
    <source>
        <dbReference type="SAM" id="MobiDB-lite"/>
    </source>
</evidence>
<comment type="caution">
    <text evidence="2">The sequence shown here is derived from an EMBL/GenBank/DDBJ whole genome shotgun (WGS) entry which is preliminary data.</text>
</comment>
<organism evidence="2 3">
    <name type="scientific">Cherax quadricarinatus</name>
    <name type="common">Australian red claw crayfish</name>
    <dbReference type="NCBI Taxonomy" id="27406"/>
    <lineage>
        <taxon>Eukaryota</taxon>
        <taxon>Metazoa</taxon>
        <taxon>Ecdysozoa</taxon>
        <taxon>Arthropoda</taxon>
        <taxon>Crustacea</taxon>
        <taxon>Multicrustacea</taxon>
        <taxon>Malacostraca</taxon>
        <taxon>Eumalacostraca</taxon>
        <taxon>Eucarida</taxon>
        <taxon>Decapoda</taxon>
        <taxon>Pleocyemata</taxon>
        <taxon>Astacidea</taxon>
        <taxon>Parastacoidea</taxon>
        <taxon>Parastacidae</taxon>
        <taxon>Cherax</taxon>
    </lineage>
</organism>
<name>A0AAW0XRC0_CHEQU</name>
<keyword evidence="3" id="KW-1185">Reference proteome</keyword>
<proteinExistence type="predicted"/>
<accession>A0AAW0XRC0</accession>
<dbReference type="EMBL" id="JARKIK010000028">
    <property type="protein sequence ID" value="KAK8742503.1"/>
    <property type="molecule type" value="Genomic_DNA"/>
</dbReference>
<dbReference type="Proteomes" id="UP001445076">
    <property type="component" value="Unassembled WGS sequence"/>
</dbReference>
<feature type="non-terminal residue" evidence="2">
    <location>
        <position position="1"/>
    </location>
</feature>
<reference evidence="2 3" key="1">
    <citation type="journal article" date="2024" name="BMC Genomics">
        <title>Genome assembly of redclaw crayfish (Cherax quadricarinatus) provides insights into its immune adaptation and hypoxia tolerance.</title>
        <authorList>
            <person name="Liu Z."/>
            <person name="Zheng J."/>
            <person name="Li H."/>
            <person name="Fang K."/>
            <person name="Wang S."/>
            <person name="He J."/>
            <person name="Zhou D."/>
            <person name="Weng S."/>
            <person name="Chi M."/>
            <person name="Gu Z."/>
            <person name="He J."/>
            <person name="Li F."/>
            <person name="Wang M."/>
        </authorList>
    </citation>
    <scope>NUCLEOTIDE SEQUENCE [LARGE SCALE GENOMIC DNA]</scope>
    <source>
        <strain evidence="2">ZL_2023a</strain>
    </source>
</reference>
<sequence>TVKILLGRTIPWVIRWSDWTLSQMIQSLIPGIRDLTAMIFMVIILDDLGVVQPMLTLINILITSIMNKYNNIYDGGNGSNIQNSLFLGNSQPHHMTMFKQTSGSFVHNQSARGNHTGVNMVQPVSHPLHREHTDIPRERPRDLPHLEGIYASGYRPASHYTGSHYKPPPPPPHHHTTKLTVPGSKV</sequence>
<dbReference type="AlphaFoldDB" id="A0AAW0XRC0"/>
<feature type="region of interest" description="Disordered" evidence="1">
    <location>
        <begin position="157"/>
        <end position="186"/>
    </location>
</feature>
<evidence type="ECO:0000313" key="2">
    <source>
        <dbReference type="EMBL" id="KAK8742503.1"/>
    </source>
</evidence>
<gene>
    <name evidence="2" type="ORF">OTU49_001918</name>
</gene>
<protein>
    <submittedName>
        <fullName evidence="2">Uncharacterized protein</fullName>
    </submittedName>
</protein>
<evidence type="ECO:0000313" key="3">
    <source>
        <dbReference type="Proteomes" id="UP001445076"/>
    </source>
</evidence>